<dbReference type="Proteomes" id="UP000279833">
    <property type="component" value="Unassembled WGS sequence"/>
</dbReference>
<proteinExistence type="predicted"/>
<evidence type="ECO:0000313" key="1">
    <source>
        <dbReference type="EMBL" id="VDP38639.1"/>
    </source>
</evidence>
<gene>
    <name evidence="1" type="ORF">SCUD_LOCUS10155</name>
</gene>
<evidence type="ECO:0000313" key="2">
    <source>
        <dbReference type="Proteomes" id="UP000279833"/>
    </source>
</evidence>
<evidence type="ECO:0000313" key="3">
    <source>
        <dbReference type="WBParaSite" id="SCUD_0001015501-mRNA-1"/>
    </source>
</evidence>
<reference evidence="1 2" key="2">
    <citation type="submission" date="2018-11" db="EMBL/GenBank/DDBJ databases">
        <authorList>
            <consortium name="Pathogen Informatics"/>
        </authorList>
    </citation>
    <scope>NUCLEOTIDE SEQUENCE [LARGE SCALE GENOMIC DNA]</scope>
    <source>
        <strain evidence="1">Dakar</strain>
        <strain evidence="2">Dakar, Senegal</strain>
    </source>
</reference>
<protein>
    <submittedName>
        <fullName evidence="3">Diguanylate cyclase</fullName>
    </submittedName>
</protein>
<reference evidence="3" key="1">
    <citation type="submission" date="2016-06" db="UniProtKB">
        <authorList>
            <consortium name="WormBaseParasite"/>
        </authorList>
    </citation>
    <scope>IDENTIFICATION</scope>
</reference>
<organism evidence="3">
    <name type="scientific">Schistosoma curassoni</name>
    <dbReference type="NCBI Taxonomy" id="6186"/>
    <lineage>
        <taxon>Eukaryota</taxon>
        <taxon>Metazoa</taxon>
        <taxon>Spiralia</taxon>
        <taxon>Lophotrochozoa</taxon>
        <taxon>Platyhelminthes</taxon>
        <taxon>Trematoda</taxon>
        <taxon>Digenea</taxon>
        <taxon>Strigeidida</taxon>
        <taxon>Schistosomatoidea</taxon>
        <taxon>Schistosomatidae</taxon>
        <taxon>Schistosoma</taxon>
    </lineage>
</organism>
<name>A0A183K583_9TREM</name>
<keyword evidence="2" id="KW-1185">Reference proteome</keyword>
<sequence>MRFGSLVVLCYLLLVLLSVHWIREQLLTFSDLLVFSVDTYLHSMKEYQMGVDYSDY</sequence>
<dbReference type="WBParaSite" id="SCUD_0001015501-mRNA-1">
    <property type="protein sequence ID" value="SCUD_0001015501-mRNA-1"/>
    <property type="gene ID" value="SCUD_0001015501"/>
</dbReference>
<dbReference type="EMBL" id="UZAK01033615">
    <property type="protein sequence ID" value="VDP38639.1"/>
    <property type="molecule type" value="Genomic_DNA"/>
</dbReference>
<dbReference type="AlphaFoldDB" id="A0A183K583"/>
<accession>A0A183K583</accession>